<evidence type="ECO:0000256" key="5">
    <source>
        <dbReference type="SAM" id="Phobius"/>
    </source>
</evidence>
<keyword evidence="3 5" id="KW-1133">Transmembrane helix</keyword>
<dbReference type="Proteomes" id="UP000184603">
    <property type="component" value="Unassembled WGS sequence"/>
</dbReference>
<sequence>MDQHNTPDSFESQALTEHLRELRSCLIVSFVAVFAGFCLSYAFIKPIGSWFFKPLTEVLPEGTSLIFTSYQEGFFFI</sequence>
<keyword evidence="2 5" id="KW-0812">Transmembrane</keyword>
<dbReference type="Pfam" id="PF00902">
    <property type="entry name" value="TatC"/>
    <property type="match status" value="1"/>
</dbReference>
<evidence type="ECO:0000256" key="4">
    <source>
        <dbReference type="ARBA" id="ARBA00023136"/>
    </source>
</evidence>
<protein>
    <submittedName>
        <fullName evidence="6">Sec-independent protein translocase protein TatC</fullName>
    </submittedName>
</protein>
<dbReference type="AlphaFoldDB" id="A0A1M7YCY5"/>
<proteinExistence type="predicted"/>
<dbReference type="RefSeq" id="WP_234981206.1">
    <property type="nucleotide sequence ID" value="NZ_FRFE01000019.1"/>
</dbReference>
<accession>A0A1M7YCY5</accession>
<evidence type="ECO:0000256" key="1">
    <source>
        <dbReference type="ARBA" id="ARBA00004141"/>
    </source>
</evidence>
<dbReference type="STRING" id="1121416.SAMN02745220_03479"/>
<reference evidence="6 7" key="1">
    <citation type="submission" date="2016-12" db="EMBL/GenBank/DDBJ databases">
        <authorList>
            <person name="Song W.-J."/>
            <person name="Kurnit D.M."/>
        </authorList>
    </citation>
    <scope>NUCLEOTIDE SEQUENCE [LARGE SCALE GENOMIC DNA]</scope>
    <source>
        <strain evidence="6 7">DSM 18488</strain>
    </source>
</reference>
<comment type="subcellular location">
    <subcellularLocation>
        <location evidence="1">Membrane</location>
        <topology evidence="1">Multi-pass membrane protein</topology>
    </subcellularLocation>
</comment>
<name>A0A1M7YCY5_9BACT</name>
<dbReference type="GO" id="GO:0016020">
    <property type="term" value="C:membrane"/>
    <property type="evidence" value="ECO:0007669"/>
    <property type="project" value="UniProtKB-SubCell"/>
</dbReference>
<feature type="transmembrane region" description="Helical" evidence="5">
    <location>
        <begin position="26"/>
        <end position="44"/>
    </location>
</feature>
<evidence type="ECO:0000256" key="3">
    <source>
        <dbReference type="ARBA" id="ARBA00022989"/>
    </source>
</evidence>
<dbReference type="InterPro" id="IPR002033">
    <property type="entry name" value="TatC"/>
</dbReference>
<evidence type="ECO:0000313" key="7">
    <source>
        <dbReference type="Proteomes" id="UP000184603"/>
    </source>
</evidence>
<evidence type="ECO:0000313" key="6">
    <source>
        <dbReference type="EMBL" id="SHO50473.1"/>
    </source>
</evidence>
<keyword evidence="4 5" id="KW-0472">Membrane</keyword>
<keyword evidence="7" id="KW-1185">Reference proteome</keyword>
<organism evidence="6 7">
    <name type="scientific">Desulfopila aestuarii DSM 18488</name>
    <dbReference type="NCBI Taxonomy" id="1121416"/>
    <lineage>
        <taxon>Bacteria</taxon>
        <taxon>Pseudomonadati</taxon>
        <taxon>Thermodesulfobacteriota</taxon>
        <taxon>Desulfobulbia</taxon>
        <taxon>Desulfobulbales</taxon>
        <taxon>Desulfocapsaceae</taxon>
        <taxon>Desulfopila</taxon>
    </lineage>
</organism>
<gene>
    <name evidence="6" type="ORF">SAMN02745220_03479</name>
</gene>
<evidence type="ECO:0000256" key="2">
    <source>
        <dbReference type="ARBA" id="ARBA00022692"/>
    </source>
</evidence>
<dbReference type="EMBL" id="FRFE01000019">
    <property type="protein sequence ID" value="SHO50473.1"/>
    <property type="molecule type" value="Genomic_DNA"/>
</dbReference>